<evidence type="ECO:0000313" key="2">
    <source>
        <dbReference type="Proteomes" id="UP001300012"/>
    </source>
</evidence>
<evidence type="ECO:0000313" key="1">
    <source>
        <dbReference type="EMBL" id="MCR8636072.1"/>
    </source>
</evidence>
<comment type="caution">
    <text evidence="1">The sequence shown here is derived from an EMBL/GenBank/DDBJ whole genome shotgun (WGS) entry which is preliminary data.</text>
</comment>
<sequence length="61" mass="7209">MLETMTHNCIICGQTKEYGIIIISEFICEDCEHEMVQTDVMDAKYSFFIHQMKQILYKKDA</sequence>
<gene>
    <name evidence="1" type="ORF">NV381_33280</name>
</gene>
<accession>A0ABT1YST9</accession>
<keyword evidence="2" id="KW-1185">Reference proteome</keyword>
<name>A0ABT1YST9_9BACL</name>
<proteinExistence type="predicted"/>
<dbReference type="RefSeq" id="WP_258217671.1">
    <property type="nucleotide sequence ID" value="NZ_JANQBD010000036.1"/>
</dbReference>
<reference evidence="1 2" key="1">
    <citation type="submission" date="2022-08" db="EMBL/GenBank/DDBJ databases">
        <title>Paenibacillus endoradicis sp. nov., Paenibacillus radicibacter sp. nov and Paenibacillus pararadicis sp. nov., three cold-adapted plant growth-promoting bacteria isolated from root of Larix gmelinii in Great Khingan.</title>
        <authorList>
            <person name="Xue H."/>
        </authorList>
    </citation>
    <scope>NUCLEOTIDE SEQUENCE [LARGE SCALE GENOMIC DNA]</scope>
    <source>
        <strain evidence="1 2">N5-1-1-5</strain>
    </source>
</reference>
<protein>
    <submittedName>
        <fullName evidence="1">Sigma factor G inhibitor Gin</fullName>
    </submittedName>
</protein>
<dbReference type="Pfam" id="PF10764">
    <property type="entry name" value="Gin"/>
    <property type="match status" value="1"/>
</dbReference>
<dbReference type="Proteomes" id="UP001300012">
    <property type="component" value="Unassembled WGS sequence"/>
</dbReference>
<dbReference type="EMBL" id="JANQBD010000036">
    <property type="protein sequence ID" value="MCR8636072.1"/>
    <property type="molecule type" value="Genomic_DNA"/>
</dbReference>
<dbReference type="InterPro" id="IPR019700">
    <property type="entry name" value="Sigma-G_inhibitor_Gin"/>
</dbReference>
<organism evidence="1 2">
    <name type="scientific">Paenibacillus radicis</name>
    <name type="common">ex Xue et al. 2023</name>
    <dbReference type="NCBI Taxonomy" id="2972489"/>
    <lineage>
        <taxon>Bacteria</taxon>
        <taxon>Bacillati</taxon>
        <taxon>Bacillota</taxon>
        <taxon>Bacilli</taxon>
        <taxon>Bacillales</taxon>
        <taxon>Paenibacillaceae</taxon>
        <taxon>Paenibacillus</taxon>
    </lineage>
</organism>